<name>A0ABR7F3X9_9FIRM</name>
<keyword evidence="3" id="KW-0547">Nucleotide-binding</keyword>
<dbReference type="Gene3D" id="3.30.1330.10">
    <property type="entry name" value="PurM-like, N-terminal domain"/>
    <property type="match status" value="2"/>
</dbReference>
<evidence type="ECO:0000256" key="3">
    <source>
        <dbReference type="ARBA" id="ARBA00022741"/>
    </source>
</evidence>
<feature type="domain" description="PurM-like C-terminal" evidence="7">
    <location>
        <begin position="444"/>
        <end position="595"/>
    </location>
</feature>
<dbReference type="NCBIfam" id="TIGR01857">
    <property type="entry name" value="FGAM-synthase"/>
    <property type="match status" value="1"/>
</dbReference>
<gene>
    <name evidence="9" type="ORF">H8S00_10040</name>
</gene>
<dbReference type="InterPro" id="IPR010141">
    <property type="entry name" value="FGAM_synthase"/>
</dbReference>
<dbReference type="EC" id="6.3.5.3" evidence="9"/>
<dbReference type="PANTHER" id="PTHR10099">
    <property type="entry name" value="PHOSPHORIBOSYLFORMYLGLYCINAMIDINE SYNTHASE"/>
    <property type="match status" value="1"/>
</dbReference>
<proteinExistence type="predicted"/>
<sequence length="1251" mass="139064">MSKVKRVYVEKKQPYAVTAKELTEDIKGYLEIDGLKEVRVLVRYDVENLSEDTYKKALTSVFSEPPVDDVYEETFPYDEANSKVFSVEFLPGQFDQRADSAVQCVKFLNEDENPVIKTATTYVLVGDISDAEFEQIKNYCINPVDSRETGLEKPETLVTEFEEPADVIIFEGFKDMEEKPLKELYDSLGLAMTFKDFLHIQNYFKNEENRDPSMTEIRVLDTYWSDHCRHTTFNTELTDVKFDEGYFNEPIEKTYESYLDTRKDVFGERKDKFVCLMDLALIAMRKLKKEGKLDDQEKSDEINACSIVVPVEVDGQTEEWLVNFKNETHNHPTEIEPFGGAATCLGGAIRDPLSGRTYVYQAMRVTGAADPTKPMSETLHGKLPQKKLVQGAANGYSSYGNQIGLATGLVKEIYHPDYVAKRMEIGAVMGAAPRRAVQRLTSDPGDIIILLGGRTGRDGCGGATGSSKIHTEESIETCGAEVQKGNAPTERKLQRLFRREEVSHIIKKCNDFGAGGVSVAIGELADGLHVNLDKVPKKYAGLDGTEIAISESQERMAVVVDKDDVEQFLKYANEENLEATVVAYVTEEPRLVLEWRGKEIVNISRAFLDTNGAHQETTVEVDMPDEEKNFFKKPVVDDVKDKWLETLSDLNVCSQKGLVEKFDGSIGAGSVFMPHGGKYQKTETQTMVAKLPVLKGKCDTVTMMSYGFDPYLSSWSPYHGAIYAVVDSIAKVVASGGDYKKIRMTFQEYFRRMTEEPRRWSQPFAALLGAYDAQMGFGLPSIGGKDSMSGTFNDIDVPPTLVSFAVDVAKEKDIITPEFKAAGNKIVKFEIVRDQYEKPVYEEVMKLYDKIHDMIQNGVIISAYALESKGIIPAVSKMAFGNNIGVSISGRIPGADLFAPSFGDIIAEIPSDKLDDITASYVLIGETNDKATFEYGYDSIPMDEALKVWEKPLEKVFPTRSHNDKSLLDTPVYDKGSIYVCKNKVAKPTVFIPVFPGTNCEYDSAKAFENAGANVITKVFKNLTPEDIRDSVNIFERAISQAQIIMFPGGFSAGDEPDGSAKFFATAFRNAKIEEAVHKLLNERDGLALGICNGFQALIKLGLVPNGKITGQDINSPTLTYNTINRHVSKMVYTKVVSNKSPWLQKAELGGVYVNPASHGEGRFVAPESCIKELFANGQVATQYVNEQGIPTMDEEWNVNGSYYAIEGITSPDGRCLGKMAHIERKGTSVATNIYGEQDLKVFESGVEYFS</sequence>
<evidence type="ECO:0000313" key="10">
    <source>
        <dbReference type="Proteomes" id="UP000597877"/>
    </source>
</evidence>
<evidence type="ECO:0000256" key="2">
    <source>
        <dbReference type="ARBA" id="ARBA00022723"/>
    </source>
</evidence>
<dbReference type="InterPro" id="IPR029062">
    <property type="entry name" value="Class_I_gatase-like"/>
</dbReference>
<dbReference type="InterPro" id="IPR036676">
    <property type="entry name" value="PurM-like_C_sf"/>
</dbReference>
<evidence type="ECO:0000313" key="9">
    <source>
        <dbReference type="EMBL" id="MBC5668323.1"/>
    </source>
</evidence>
<dbReference type="SMART" id="SM01211">
    <property type="entry name" value="GATase_5"/>
    <property type="match status" value="1"/>
</dbReference>
<keyword evidence="10" id="KW-1185">Reference proteome</keyword>
<dbReference type="PANTHER" id="PTHR10099:SF1">
    <property type="entry name" value="PHOSPHORIBOSYLFORMYLGLYCINAMIDINE SYNTHASE"/>
    <property type="match status" value="1"/>
</dbReference>
<accession>A0ABR7F3X9</accession>
<reference evidence="9 10" key="1">
    <citation type="submission" date="2020-08" db="EMBL/GenBank/DDBJ databases">
        <title>Genome public.</title>
        <authorList>
            <person name="Liu C."/>
            <person name="Sun Q."/>
        </authorList>
    </citation>
    <scope>NUCLEOTIDE SEQUENCE [LARGE SCALE GENOMIC DNA]</scope>
    <source>
        <strain evidence="9 10">BX4</strain>
    </source>
</reference>
<comment type="caution">
    <text evidence="9">The sequence shown here is derived from an EMBL/GenBank/DDBJ whole genome shotgun (WGS) entry which is preliminary data.</text>
</comment>
<evidence type="ECO:0000256" key="5">
    <source>
        <dbReference type="ARBA" id="ARBA00022840"/>
    </source>
</evidence>
<dbReference type="SUPFAM" id="SSF52317">
    <property type="entry name" value="Class I glutamine amidotransferase-like"/>
    <property type="match status" value="1"/>
</dbReference>
<evidence type="ECO:0000259" key="8">
    <source>
        <dbReference type="Pfam" id="PF18072"/>
    </source>
</evidence>
<dbReference type="InterPro" id="IPR036921">
    <property type="entry name" value="PurM-like_N_sf"/>
</dbReference>
<dbReference type="Gene3D" id="3.40.50.880">
    <property type="match status" value="1"/>
</dbReference>
<dbReference type="Pfam" id="PF18072">
    <property type="entry name" value="FGAR-AT_linker"/>
    <property type="match status" value="1"/>
</dbReference>
<dbReference type="InterPro" id="IPR041609">
    <property type="entry name" value="PurL_linker"/>
</dbReference>
<dbReference type="GO" id="GO:0004642">
    <property type="term" value="F:phosphoribosylformylglycinamidine synthase activity"/>
    <property type="evidence" value="ECO:0007669"/>
    <property type="project" value="UniProtKB-EC"/>
</dbReference>
<keyword evidence="5" id="KW-0067">ATP-binding</keyword>
<dbReference type="Pfam" id="PF02769">
    <property type="entry name" value="AIRS_C"/>
    <property type="match status" value="1"/>
</dbReference>
<organism evidence="9 10">
    <name type="scientific">Eubacterium segne</name>
    <dbReference type="NCBI Taxonomy" id="2763045"/>
    <lineage>
        <taxon>Bacteria</taxon>
        <taxon>Bacillati</taxon>
        <taxon>Bacillota</taxon>
        <taxon>Clostridia</taxon>
        <taxon>Eubacteriales</taxon>
        <taxon>Eubacteriaceae</taxon>
        <taxon>Eubacterium</taxon>
    </lineage>
</organism>
<protein>
    <submittedName>
        <fullName evidence="9">Phosphoribosylformylglycinamidine synthase</fullName>
        <ecNumber evidence="9">6.3.5.3</ecNumber>
    </submittedName>
</protein>
<keyword evidence="1 9" id="KW-0436">Ligase</keyword>
<dbReference type="InterPro" id="IPR010918">
    <property type="entry name" value="PurM-like_C_dom"/>
</dbReference>
<feature type="domain" description="Phosphoribosylformylglycinamidine synthase linker" evidence="8">
    <location>
        <begin position="181"/>
        <end position="230"/>
    </location>
</feature>
<dbReference type="Pfam" id="PF13507">
    <property type="entry name" value="GATase_5"/>
    <property type="match status" value="1"/>
</dbReference>
<dbReference type="CDD" id="cd02203">
    <property type="entry name" value="PurL_repeat1"/>
    <property type="match status" value="1"/>
</dbReference>
<evidence type="ECO:0000259" key="7">
    <source>
        <dbReference type="Pfam" id="PF02769"/>
    </source>
</evidence>
<dbReference type="EMBL" id="JACOOZ010000007">
    <property type="protein sequence ID" value="MBC5668323.1"/>
    <property type="molecule type" value="Genomic_DNA"/>
</dbReference>
<dbReference type="Gene3D" id="3.90.650.10">
    <property type="entry name" value="PurM-like C-terminal domain"/>
    <property type="match status" value="2"/>
</dbReference>
<dbReference type="SUPFAM" id="SSF56042">
    <property type="entry name" value="PurM C-terminal domain-like"/>
    <property type="match status" value="2"/>
</dbReference>
<dbReference type="RefSeq" id="WP_118590392.1">
    <property type="nucleotide sequence ID" value="NZ_JACOOZ010000007.1"/>
</dbReference>
<dbReference type="SUPFAM" id="SSF55326">
    <property type="entry name" value="PurM N-terminal domain-like"/>
    <property type="match status" value="2"/>
</dbReference>
<evidence type="ECO:0000256" key="4">
    <source>
        <dbReference type="ARBA" id="ARBA00022755"/>
    </source>
</evidence>
<keyword evidence="4" id="KW-0658">Purine biosynthesis</keyword>
<keyword evidence="6" id="KW-0460">Magnesium</keyword>
<evidence type="ECO:0000256" key="6">
    <source>
        <dbReference type="ARBA" id="ARBA00022842"/>
    </source>
</evidence>
<dbReference type="Proteomes" id="UP000597877">
    <property type="component" value="Unassembled WGS sequence"/>
</dbReference>
<dbReference type="CDD" id="cd02204">
    <property type="entry name" value="PurL_repeat2"/>
    <property type="match status" value="1"/>
</dbReference>
<keyword evidence="2" id="KW-0479">Metal-binding</keyword>
<evidence type="ECO:0000256" key="1">
    <source>
        <dbReference type="ARBA" id="ARBA00022598"/>
    </source>
</evidence>